<dbReference type="EMBL" id="QJUL01000008">
    <property type="protein sequence ID" value="TBU95472.1"/>
    <property type="molecule type" value="Genomic_DNA"/>
</dbReference>
<evidence type="ECO:0000313" key="1">
    <source>
        <dbReference type="EMBL" id="TBU95472.1"/>
    </source>
</evidence>
<name>A0A4V2KCL8_9GAMM</name>
<proteinExistence type="predicted"/>
<reference evidence="1 2" key="1">
    <citation type="submission" date="2018-06" db="EMBL/GenBank/DDBJ databases">
        <title>Three novel Pseudomonas species isolated from symptomatic oak.</title>
        <authorList>
            <person name="Bueno-Gonzalez V."/>
            <person name="Brady C."/>
        </authorList>
    </citation>
    <scope>NUCLEOTIDE SEQUENCE [LARGE SCALE GENOMIC DNA]</scope>
    <source>
        <strain evidence="1 2">P6B</strain>
    </source>
</reference>
<feature type="non-terminal residue" evidence="1">
    <location>
        <position position="1"/>
    </location>
</feature>
<dbReference type="AlphaFoldDB" id="A0A4V2KCL8"/>
<dbReference type="PRINTS" id="PR01490">
    <property type="entry name" value="RTXTOXIND"/>
</dbReference>
<sequence>RILLADDSIAVGSGRIALSPGMAVRAEVKTDTRKVIDYFLSPLQQYVDESLAER</sequence>
<evidence type="ECO:0000313" key="2">
    <source>
        <dbReference type="Proteomes" id="UP000293172"/>
    </source>
</evidence>
<dbReference type="Proteomes" id="UP000293172">
    <property type="component" value="Unassembled WGS sequence"/>
</dbReference>
<gene>
    <name evidence="1" type="ORF">DNK44_07900</name>
</gene>
<protein>
    <submittedName>
        <fullName evidence="1">Hemolysin secretion protein D</fullName>
    </submittedName>
</protein>
<comment type="caution">
    <text evidence="1">The sequence shown here is derived from an EMBL/GenBank/DDBJ whole genome shotgun (WGS) entry which is preliminary data.</text>
</comment>
<accession>A0A4V2KCL8</accession>
<organism evidence="1 2">
    <name type="scientific">Phytopseudomonas dryadis</name>
    <dbReference type="NCBI Taxonomy" id="2487520"/>
    <lineage>
        <taxon>Bacteria</taxon>
        <taxon>Pseudomonadati</taxon>
        <taxon>Pseudomonadota</taxon>
        <taxon>Gammaproteobacteria</taxon>
        <taxon>Pseudomonadales</taxon>
        <taxon>Pseudomonadaceae</taxon>
        <taxon>Phytopseudomonas</taxon>
    </lineage>
</organism>